<dbReference type="PANTHER" id="PTHR10996:SF257">
    <property type="entry name" value="GLYOXYLATE REDUCTASE 1"/>
    <property type="match status" value="1"/>
</dbReference>
<dbReference type="EMBL" id="MFEG01000028">
    <property type="protein sequence ID" value="OGE75548.1"/>
    <property type="molecule type" value="Genomic_DNA"/>
</dbReference>
<dbReference type="PANTHER" id="PTHR10996">
    <property type="entry name" value="2-HYDROXYACID DEHYDROGENASE-RELATED"/>
    <property type="match status" value="1"/>
</dbReference>
<dbReference type="InterPro" id="IPR036291">
    <property type="entry name" value="NAD(P)-bd_dom_sf"/>
</dbReference>
<evidence type="ECO:0000313" key="7">
    <source>
        <dbReference type="EMBL" id="OGE75548.1"/>
    </source>
</evidence>
<evidence type="ECO:0000256" key="3">
    <source>
        <dbReference type="ARBA" id="ARBA00023027"/>
    </source>
</evidence>
<gene>
    <name evidence="7" type="ORF">A3K06_00030</name>
</gene>
<protein>
    <recommendedName>
        <fullName evidence="9">D-glycerate dehydrogenase</fullName>
    </recommendedName>
</protein>
<dbReference type="SUPFAM" id="SSF51735">
    <property type="entry name" value="NAD(P)-binding Rossmann-fold domains"/>
    <property type="match status" value="1"/>
</dbReference>
<dbReference type="GO" id="GO:0016618">
    <property type="term" value="F:hydroxypyruvate reductase [NAD(P)H] activity"/>
    <property type="evidence" value="ECO:0007669"/>
    <property type="project" value="TreeGrafter"/>
</dbReference>
<dbReference type="GO" id="GO:0005829">
    <property type="term" value="C:cytosol"/>
    <property type="evidence" value="ECO:0007669"/>
    <property type="project" value="TreeGrafter"/>
</dbReference>
<dbReference type="FunFam" id="3.40.50.720:FF:000203">
    <property type="entry name" value="D-3-phosphoglycerate dehydrogenase (SerA)"/>
    <property type="match status" value="1"/>
</dbReference>
<dbReference type="Gene3D" id="3.40.50.720">
    <property type="entry name" value="NAD(P)-binding Rossmann-like Domain"/>
    <property type="match status" value="2"/>
</dbReference>
<dbReference type="SUPFAM" id="SSF52283">
    <property type="entry name" value="Formate/glycerate dehydrogenase catalytic domain-like"/>
    <property type="match status" value="1"/>
</dbReference>
<dbReference type="Pfam" id="PF00389">
    <property type="entry name" value="2-Hacid_dh"/>
    <property type="match status" value="1"/>
</dbReference>
<evidence type="ECO:0000259" key="5">
    <source>
        <dbReference type="Pfam" id="PF00389"/>
    </source>
</evidence>
<evidence type="ECO:0000256" key="4">
    <source>
        <dbReference type="RuleBase" id="RU003719"/>
    </source>
</evidence>
<organism evidence="7 8">
    <name type="scientific">Candidatus Doudnabacteria bacterium RIFCSPHIGHO2_01_52_17</name>
    <dbReference type="NCBI Taxonomy" id="1817820"/>
    <lineage>
        <taxon>Bacteria</taxon>
        <taxon>Candidatus Doudnaibacteriota</taxon>
    </lineage>
</organism>
<dbReference type="CDD" id="cd05301">
    <property type="entry name" value="GDH"/>
    <property type="match status" value="1"/>
</dbReference>
<comment type="similarity">
    <text evidence="1 4">Belongs to the D-isomer specific 2-hydroxyacid dehydrogenase family.</text>
</comment>
<keyword evidence="3" id="KW-0520">NAD</keyword>
<name>A0A1F5ND79_9BACT</name>
<feature type="domain" description="D-isomer specific 2-hydroxyacid dehydrogenase NAD-binding" evidence="6">
    <location>
        <begin position="113"/>
        <end position="292"/>
    </location>
</feature>
<keyword evidence="2 4" id="KW-0560">Oxidoreductase</keyword>
<reference evidence="7 8" key="1">
    <citation type="journal article" date="2016" name="Nat. Commun.">
        <title>Thousands of microbial genomes shed light on interconnected biogeochemical processes in an aquifer system.</title>
        <authorList>
            <person name="Anantharaman K."/>
            <person name="Brown C.T."/>
            <person name="Hug L.A."/>
            <person name="Sharon I."/>
            <person name="Castelle C.J."/>
            <person name="Probst A.J."/>
            <person name="Thomas B.C."/>
            <person name="Singh A."/>
            <person name="Wilkins M.J."/>
            <person name="Karaoz U."/>
            <person name="Brodie E.L."/>
            <person name="Williams K.H."/>
            <person name="Hubbard S.S."/>
            <person name="Banfield J.F."/>
        </authorList>
    </citation>
    <scope>NUCLEOTIDE SEQUENCE [LARGE SCALE GENOMIC DNA]</scope>
</reference>
<dbReference type="GO" id="GO:0030267">
    <property type="term" value="F:glyoxylate reductase (NADPH) activity"/>
    <property type="evidence" value="ECO:0007669"/>
    <property type="project" value="TreeGrafter"/>
</dbReference>
<accession>A0A1F5ND79</accession>
<dbReference type="Pfam" id="PF02826">
    <property type="entry name" value="2-Hacid_dh_C"/>
    <property type="match status" value="1"/>
</dbReference>
<dbReference type="PROSITE" id="PS00670">
    <property type="entry name" value="D_2_HYDROXYACID_DH_2"/>
    <property type="match status" value="1"/>
</dbReference>
<sequence length="324" mass="34877">MNETKPIVAVTRKIPDAGLKLFGDRYTVRVGNKVRGLPPREFLALVKDASAILALLTDKIDAKILDAAGKKLKIVANYAVGFDNIDLAAAKKRKITVTNTPAVLTEAVAEHAIALALGVARRLAESDQFLRGGQYHGWEPELLLGPELRGKTFGIVGLGRIGSRVAEIAALGLQMKVVYYDRGNRDRQLEQKTGAEAVTVRKLLTAADVISLHVPLTPQTRHLIGKAELESMKPTAILINTSRGPVVDEKALAVALRNQTIWGAGIDVFEFEPEVTAELLKLKNIIMTPHTASATREARDAMAELAANNVIAVLEGKAPLTPVG</sequence>
<evidence type="ECO:0000259" key="6">
    <source>
        <dbReference type="Pfam" id="PF02826"/>
    </source>
</evidence>
<evidence type="ECO:0008006" key="9">
    <source>
        <dbReference type="Google" id="ProtNLM"/>
    </source>
</evidence>
<dbReference type="PROSITE" id="PS00671">
    <property type="entry name" value="D_2_HYDROXYACID_DH_3"/>
    <property type="match status" value="1"/>
</dbReference>
<comment type="caution">
    <text evidence="7">The sequence shown here is derived from an EMBL/GenBank/DDBJ whole genome shotgun (WGS) entry which is preliminary data.</text>
</comment>
<dbReference type="InterPro" id="IPR006140">
    <property type="entry name" value="D-isomer_DH_NAD-bd"/>
</dbReference>
<evidence type="ECO:0000256" key="1">
    <source>
        <dbReference type="ARBA" id="ARBA00005854"/>
    </source>
</evidence>
<dbReference type="GO" id="GO:0051287">
    <property type="term" value="F:NAD binding"/>
    <property type="evidence" value="ECO:0007669"/>
    <property type="project" value="InterPro"/>
</dbReference>
<dbReference type="AlphaFoldDB" id="A0A1F5ND79"/>
<evidence type="ECO:0000256" key="2">
    <source>
        <dbReference type="ARBA" id="ARBA00023002"/>
    </source>
</evidence>
<proteinExistence type="inferred from homology"/>
<dbReference type="InterPro" id="IPR050223">
    <property type="entry name" value="D-isomer_2-hydroxyacid_DH"/>
</dbReference>
<evidence type="ECO:0000313" key="8">
    <source>
        <dbReference type="Proteomes" id="UP000176547"/>
    </source>
</evidence>
<dbReference type="InterPro" id="IPR029753">
    <property type="entry name" value="D-isomer_DH_CS"/>
</dbReference>
<dbReference type="Proteomes" id="UP000176547">
    <property type="component" value="Unassembled WGS sequence"/>
</dbReference>
<feature type="domain" description="D-isomer specific 2-hydroxyacid dehydrogenase catalytic" evidence="5">
    <location>
        <begin position="8"/>
        <end position="323"/>
    </location>
</feature>
<dbReference type="InterPro" id="IPR006139">
    <property type="entry name" value="D-isomer_2_OHA_DH_cat_dom"/>
</dbReference>